<keyword evidence="7 13" id="KW-0472">Membrane</keyword>
<comment type="subcellular location">
    <subcellularLocation>
        <location evidence="1">Membrane</location>
        <topology evidence="1">Multi-pass membrane protein</topology>
    </subcellularLocation>
</comment>
<evidence type="ECO:0000256" key="11">
    <source>
        <dbReference type="ARBA" id="ARBA00048048"/>
    </source>
</evidence>
<feature type="domain" description="Palmitoyltransferase DHHC" evidence="15">
    <location>
        <begin position="432"/>
        <end position="562"/>
    </location>
</feature>
<dbReference type="EC" id="2.3.1.225" evidence="13"/>
<evidence type="ECO:0000256" key="3">
    <source>
        <dbReference type="ARBA" id="ARBA00022692"/>
    </source>
</evidence>
<evidence type="ECO:0000259" key="15">
    <source>
        <dbReference type="Pfam" id="PF01529"/>
    </source>
</evidence>
<feature type="transmembrane region" description="Helical" evidence="13">
    <location>
        <begin position="312"/>
        <end position="332"/>
    </location>
</feature>
<evidence type="ECO:0000256" key="14">
    <source>
        <dbReference type="SAM" id="MobiDB-lite"/>
    </source>
</evidence>
<feature type="repeat" description="ANK" evidence="12">
    <location>
        <begin position="182"/>
        <end position="214"/>
    </location>
</feature>
<feature type="repeat" description="ANK" evidence="12">
    <location>
        <begin position="80"/>
        <end position="112"/>
    </location>
</feature>
<dbReference type="AlphaFoldDB" id="A0A0H5C607"/>
<keyword evidence="6 12" id="KW-0040">ANK repeat</keyword>
<comment type="domain">
    <text evidence="13">The DHHC domain is required for palmitoyltransferase activity.</text>
</comment>
<gene>
    <name evidence="16" type="primary">AKR1</name>
    <name evidence="16" type="ORF">BN1211_4219</name>
</gene>
<evidence type="ECO:0000256" key="9">
    <source>
        <dbReference type="ARBA" id="ARBA00023288"/>
    </source>
</evidence>
<evidence type="ECO:0000256" key="12">
    <source>
        <dbReference type="PROSITE-ProRule" id="PRU00023"/>
    </source>
</evidence>
<dbReference type="Gene3D" id="1.25.40.20">
    <property type="entry name" value="Ankyrin repeat-containing domain"/>
    <property type="match status" value="1"/>
</dbReference>
<feature type="repeat" description="ANK" evidence="12">
    <location>
        <begin position="215"/>
        <end position="247"/>
    </location>
</feature>
<keyword evidence="8" id="KW-0564">Palmitate</keyword>
<evidence type="ECO:0000256" key="13">
    <source>
        <dbReference type="RuleBase" id="RU079119"/>
    </source>
</evidence>
<feature type="compositionally biased region" description="Polar residues" evidence="14">
    <location>
        <begin position="23"/>
        <end position="33"/>
    </location>
</feature>
<keyword evidence="5 13" id="KW-1133">Transmembrane helix</keyword>
<dbReference type="PROSITE" id="PS50297">
    <property type="entry name" value="ANK_REP_REGION"/>
    <property type="match status" value="4"/>
</dbReference>
<dbReference type="InterPro" id="IPR001594">
    <property type="entry name" value="Palmitoyltrfase_DHHC"/>
</dbReference>
<evidence type="ECO:0000256" key="7">
    <source>
        <dbReference type="ARBA" id="ARBA00023136"/>
    </source>
</evidence>
<comment type="similarity">
    <text evidence="2">Belongs to the DHHC palmitoyltransferase family. AKR/ZDHHC17 subfamily.</text>
</comment>
<dbReference type="Proteomes" id="UP000038830">
    <property type="component" value="Unassembled WGS sequence"/>
</dbReference>
<dbReference type="EMBL" id="CDQK01000004">
    <property type="protein sequence ID" value="CEP23595.1"/>
    <property type="molecule type" value="Genomic_DNA"/>
</dbReference>
<keyword evidence="4" id="KW-0677">Repeat</keyword>
<accession>A0A0H5C607</accession>
<evidence type="ECO:0000313" key="16">
    <source>
        <dbReference type="EMBL" id="CEP23595.1"/>
    </source>
</evidence>
<name>A0A0H5C607_CYBJN</name>
<dbReference type="InterPro" id="IPR036770">
    <property type="entry name" value="Ankyrin_rpt-contain_sf"/>
</dbReference>
<keyword evidence="10 13" id="KW-0012">Acyltransferase</keyword>
<dbReference type="PROSITE" id="PS50088">
    <property type="entry name" value="ANK_REPEAT"/>
    <property type="match status" value="4"/>
</dbReference>
<feature type="region of interest" description="Disordered" evidence="14">
    <location>
        <begin position="1"/>
        <end position="36"/>
    </location>
</feature>
<evidence type="ECO:0000256" key="8">
    <source>
        <dbReference type="ARBA" id="ARBA00023139"/>
    </source>
</evidence>
<dbReference type="PROSITE" id="PS50216">
    <property type="entry name" value="DHHC"/>
    <property type="match status" value="1"/>
</dbReference>
<dbReference type="PANTHER" id="PTHR24161:SF85">
    <property type="entry name" value="PALMITOYLTRANSFERASE HIP14"/>
    <property type="match status" value="1"/>
</dbReference>
<feature type="transmembrane region" description="Helical" evidence="13">
    <location>
        <begin position="352"/>
        <end position="373"/>
    </location>
</feature>
<dbReference type="SMART" id="SM00248">
    <property type="entry name" value="ANK"/>
    <property type="match status" value="5"/>
</dbReference>
<evidence type="ECO:0000256" key="6">
    <source>
        <dbReference type="ARBA" id="ARBA00023043"/>
    </source>
</evidence>
<evidence type="ECO:0000256" key="1">
    <source>
        <dbReference type="ARBA" id="ARBA00004141"/>
    </source>
</evidence>
<dbReference type="GO" id="GO:0019706">
    <property type="term" value="F:protein-cysteine S-palmitoyltransferase activity"/>
    <property type="evidence" value="ECO:0007669"/>
    <property type="project" value="UniProtKB-EC"/>
</dbReference>
<keyword evidence="9" id="KW-0449">Lipoprotein</keyword>
<sequence length="693" mass="77342">MNELKEGEAGSSAPEDTVVGTAMGSQSPSSSLKPAQETIDGEHSFLIRKYIEACQQGDYVTVEEMVGSHVIDPAQDVDPSGVSGLHWAAINNRLKLVKFLVDNGAPIDREGGEISATPLHWACREGLVYIVDFLLKNGADPSKTDSQGFNALHLAVHSSNIMLVIYILVSCTDIPVDCPDPNGRTPLHWAAYQGDSLSVDSILKFQGNVRSVDCQGFTPLHWALIRGQKDCLFRLIEEGSDLHAQTNDHKTCFDVAADMNTTPLLKEALFKAGYQQDGTQLKRYFDPKWAKVITFFYPYLILGLLFEVIGKSHVLISLLSCLVILLFSQKALQKFLFPSYIRSTHPFLGSPLLSGVFSGSVFWAIVVWMTTLLPMTLYKAPLTNFIFLISASATVYFFTRAMFKNPGVIEPLSSPTDIKEGIDELLKTGNYDASHFCINTFNRKPLRSKYSQFSKRLIARFDHTCPWVYNDIGLRNHKLFLFFVLSLEIAIATCVILILEMFDQLEDDDLTCAFLDDELCAGLTYTPFTFAFGCWSAFQFMWLSFLVFSQLFQISKGVTTVELSALTRQKQDAGSNYSSVPLELSGTEANVSSARADKTCLTTFCLLTGIDQFVIAVKETLGFRHQGRSYRIDTDYGLRQNCVDFWFASGDDTLKLRNLWKTPVQGEANLNGVTVDYFKLFELPPSKPAYESV</sequence>
<feature type="transmembrane region" description="Helical" evidence="13">
    <location>
        <begin position="479"/>
        <end position="499"/>
    </location>
</feature>
<reference evidence="17" key="1">
    <citation type="journal article" date="2015" name="J. Biotechnol.">
        <title>The structure of the Cyberlindnera jadinii genome and its relation to Candida utilis analyzed by the occurrence of single nucleotide polymorphisms.</title>
        <authorList>
            <person name="Rupp O."/>
            <person name="Brinkrolf K."/>
            <person name="Buerth C."/>
            <person name="Kunigo M."/>
            <person name="Schneider J."/>
            <person name="Jaenicke S."/>
            <person name="Goesmann A."/>
            <person name="Puehler A."/>
            <person name="Jaeger K.-E."/>
            <person name="Ernst J.F."/>
        </authorList>
    </citation>
    <scope>NUCLEOTIDE SEQUENCE [LARGE SCALE GENOMIC DNA]</scope>
    <source>
        <strain evidence="17">ATCC 18201 / CBS 1600 / BCRC 20928 / JCM 3617 / NBRC 0987 / NRRL Y-1542</strain>
    </source>
</reference>
<dbReference type="Pfam" id="PF01529">
    <property type="entry name" value="DHHC"/>
    <property type="match status" value="1"/>
</dbReference>
<keyword evidence="3 13" id="KW-0812">Transmembrane</keyword>
<proteinExistence type="inferred from homology"/>
<organism evidence="16 17">
    <name type="scientific">Cyberlindnera jadinii (strain ATCC 18201 / CBS 1600 / BCRC 20928 / JCM 3617 / NBRC 0987 / NRRL Y-1542)</name>
    <name type="common">Torula yeast</name>
    <name type="synonym">Candida utilis</name>
    <dbReference type="NCBI Taxonomy" id="983966"/>
    <lineage>
        <taxon>Eukaryota</taxon>
        <taxon>Fungi</taxon>
        <taxon>Dikarya</taxon>
        <taxon>Ascomycota</taxon>
        <taxon>Saccharomycotina</taxon>
        <taxon>Saccharomycetes</taxon>
        <taxon>Phaffomycetales</taxon>
        <taxon>Phaffomycetaceae</taxon>
        <taxon>Cyberlindnera</taxon>
    </lineage>
</organism>
<keyword evidence="13" id="KW-0808">Transferase</keyword>
<feature type="repeat" description="ANK" evidence="12">
    <location>
        <begin position="114"/>
        <end position="146"/>
    </location>
</feature>
<dbReference type="GO" id="GO:0016020">
    <property type="term" value="C:membrane"/>
    <property type="evidence" value="ECO:0007669"/>
    <property type="project" value="UniProtKB-SubCell"/>
</dbReference>
<evidence type="ECO:0000256" key="10">
    <source>
        <dbReference type="ARBA" id="ARBA00023315"/>
    </source>
</evidence>
<evidence type="ECO:0000256" key="2">
    <source>
        <dbReference type="ARBA" id="ARBA00010104"/>
    </source>
</evidence>
<evidence type="ECO:0000256" key="5">
    <source>
        <dbReference type="ARBA" id="ARBA00022989"/>
    </source>
</evidence>
<evidence type="ECO:0000256" key="4">
    <source>
        <dbReference type="ARBA" id="ARBA00022737"/>
    </source>
</evidence>
<evidence type="ECO:0000313" key="17">
    <source>
        <dbReference type="Proteomes" id="UP000038830"/>
    </source>
</evidence>
<dbReference type="PANTHER" id="PTHR24161">
    <property type="entry name" value="ANK_REP_REGION DOMAIN-CONTAINING PROTEIN-RELATED"/>
    <property type="match status" value="1"/>
</dbReference>
<protein>
    <recommendedName>
        <fullName evidence="13">Palmitoyltransferase</fullName>
        <ecNumber evidence="13">2.3.1.225</ecNumber>
    </recommendedName>
</protein>
<feature type="transmembrane region" description="Helical" evidence="13">
    <location>
        <begin position="385"/>
        <end position="403"/>
    </location>
</feature>
<dbReference type="Pfam" id="PF12796">
    <property type="entry name" value="Ank_2"/>
    <property type="match status" value="2"/>
</dbReference>
<dbReference type="InterPro" id="IPR002110">
    <property type="entry name" value="Ankyrin_rpt"/>
</dbReference>
<dbReference type="SUPFAM" id="SSF48403">
    <property type="entry name" value="Ankyrin repeat"/>
    <property type="match status" value="1"/>
</dbReference>
<feature type="transmembrane region" description="Helical" evidence="13">
    <location>
        <begin position="528"/>
        <end position="548"/>
    </location>
</feature>
<comment type="catalytic activity">
    <reaction evidence="11 13">
        <text>L-cysteinyl-[protein] + hexadecanoyl-CoA = S-hexadecanoyl-L-cysteinyl-[protein] + CoA</text>
        <dbReference type="Rhea" id="RHEA:36683"/>
        <dbReference type="Rhea" id="RHEA-COMP:10131"/>
        <dbReference type="Rhea" id="RHEA-COMP:11032"/>
        <dbReference type="ChEBI" id="CHEBI:29950"/>
        <dbReference type="ChEBI" id="CHEBI:57287"/>
        <dbReference type="ChEBI" id="CHEBI:57379"/>
        <dbReference type="ChEBI" id="CHEBI:74151"/>
        <dbReference type="EC" id="2.3.1.225"/>
    </reaction>
</comment>